<dbReference type="OrthoDB" id="6781at10239"/>
<sequence>MQRRNFFKSLLGLFVAVPALNVATQAAASPAMDTTNITAQAGTPWSAKDKPGDLYAEAVQYLSESELMRALPWLDIAGGSFTYIQEGWLPGIAFKGRPETMNSGVGVVNPTVEVLKIAGGDCDVDKALIKTHGEAIVPAQRRMYLREKAYYLTNSLVNGDSDVDPRVADGLRQRFVGGQHFQVNGVLSRTVLDQAIAMVDDPNYLLVSVEMRDAMKKRRLLKRTKGTYRYTTADEDNTVTVIVDYRLEGKPAILETDAYVLNIGKHGVTGLQNGSVQVDDLGYVEHIPVQRTRYEWLVALGVMSGRAGVRLSGLTGARLTA</sequence>
<keyword evidence="2" id="KW-1185">Reference proteome</keyword>
<dbReference type="InterPro" id="IPR048813">
    <property type="entry name" value="GP7-like"/>
</dbReference>
<gene>
    <name evidence="1" type="ORF">CcrColossus_gp036</name>
</gene>
<dbReference type="EMBL" id="JX100810">
    <property type="protein sequence ID" value="AFU87906.1"/>
    <property type="molecule type" value="Genomic_DNA"/>
</dbReference>
<dbReference type="NCBIfam" id="NF045672">
    <property type="entry name" value="MCP_gp7_epsi_15"/>
    <property type="match status" value="1"/>
</dbReference>
<dbReference type="RefSeq" id="YP_006988270.1">
    <property type="nucleotide sequence ID" value="NC_019406.1"/>
</dbReference>
<evidence type="ECO:0000313" key="1">
    <source>
        <dbReference type="EMBL" id="AFU87906.1"/>
    </source>
</evidence>
<proteinExistence type="predicted"/>
<dbReference type="KEGG" id="vg:13994965"/>
<evidence type="ECO:0000313" key="2">
    <source>
        <dbReference type="Proteomes" id="UP000000463"/>
    </source>
</evidence>
<reference evidence="1 2" key="1">
    <citation type="journal article" date="2012" name="BMC Genomics">
        <title>The Caulobacter crescentus phage phiCbK: genomics of a canonical phage.</title>
        <authorList>
            <person name="Gill J.J."/>
            <person name="Berry J.D."/>
            <person name="Russell W.K."/>
            <person name="Lessor L."/>
            <person name="Escobar Garcia D.A."/>
            <person name="Hernandez D."/>
            <person name="Kane A."/>
            <person name="Keene J."/>
            <person name="Maddox M."/>
            <person name="Martin R."/>
            <person name="Mohan S."/>
            <person name="Thorn A.M."/>
            <person name="Russell D.H."/>
            <person name="Young R."/>
        </authorList>
    </citation>
    <scope>NUCLEOTIDE SEQUENCE [LARGE SCALE GENOMIC DNA]</scope>
</reference>
<name>K4JS42_9CAUD</name>
<accession>K4JS42</accession>
<dbReference type="Proteomes" id="UP000000463">
    <property type="component" value="Segment"/>
</dbReference>
<evidence type="ECO:0008006" key="3">
    <source>
        <dbReference type="Google" id="ProtNLM"/>
    </source>
</evidence>
<organism evidence="1 2">
    <name type="scientific">Caulobacter phage CcrColossus</name>
    <dbReference type="NCBI Taxonomy" id="1211640"/>
    <lineage>
        <taxon>Viruses</taxon>
        <taxon>Duplodnaviria</taxon>
        <taxon>Heunggongvirae</taxon>
        <taxon>Uroviricota</taxon>
        <taxon>Caudoviricetes</taxon>
        <taxon>Jeanschmidtviridae</taxon>
        <taxon>Colossusvirus</taxon>
        <taxon>Colossusvirus colossus</taxon>
    </lineage>
</organism>
<dbReference type="GeneID" id="13994965"/>
<protein>
    <recommendedName>
        <fullName evidence="3">Major capsid protein</fullName>
    </recommendedName>
</protein>